<organism evidence="1 2">
    <name type="scientific">Fictibacillus arsenicus</name>
    <dbReference type="NCBI Taxonomy" id="255247"/>
    <lineage>
        <taxon>Bacteria</taxon>
        <taxon>Bacillati</taxon>
        <taxon>Bacillota</taxon>
        <taxon>Bacilli</taxon>
        <taxon>Bacillales</taxon>
        <taxon>Fictibacillaceae</taxon>
        <taxon>Fictibacillus</taxon>
    </lineage>
</organism>
<dbReference type="STRING" id="255247.ABE41_018390"/>
<dbReference type="OrthoDB" id="2488082at2"/>
<keyword evidence="2" id="KW-1185">Reference proteome</keyword>
<gene>
    <name evidence="1" type="ORF">ABE41_018390</name>
</gene>
<name>A0A1B1Z978_9BACL</name>
<reference evidence="1 2" key="1">
    <citation type="submission" date="2016-08" db="EMBL/GenBank/DDBJ databases">
        <title>Complete genome sequence of Fictibacillus arsenicus G25-54, a strain with toxicity to nematodes and a potential arsenic-resistance activity.</title>
        <authorList>
            <person name="Zheng Z."/>
        </authorList>
    </citation>
    <scope>NUCLEOTIDE SEQUENCE [LARGE SCALE GENOMIC DNA]</scope>
    <source>
        <strain evidence="1 2">G25-54</strain>
    </source>
</reference>
<dbReference type="EMBL" id="CP016761">
    <property type="protein sequence ID" value="ANX13985.1"/>
    <property type="molecule type" value="Genomic_DNA"/>
</dbReference>
<proteinExistence type="predicted"/>
<protein>
    <submittedName>
        <fullName evidence="1">Uncharacterized protein</fullName>
    </submittedName>
</protein>
<accession>A0A1B1Z978</accession>
<evidence type="ECO:0000313" key="2">
    <source>
        <dbReference type="Proteomes" id="UP000077412"/>
    </source>
</evidence>
<dbReference type="KEGG" id="far:ABE41_018390"/>
<dbReference type="SUPFAM" id="SSF63825">
    <property type="entry name" value="YWTD domain"/>
    <property type="match status" value="1"/>
</dbReference>
<evidence type="ECO:0000313" key="1">
    <source>
        <dbReference type="EMBL" id="ANX13985.1"/>
    </source>
</evidence>
<dbReference type="AlphaFoldDB" id="A0A1B1Z978"/>
<sequence length="592" mass="65959">METVNTVSLGIPVNVLENRTAAICIRNEVPYLVMAAKGLVLSVNLDNHHVNQLDFPDQVKGEYPYDSCSDGSGLFYTAAGNTILVFDPDENSWFDMQKHPLHSEEIAGISMTASLKNVYFSSYPGTYLSQYDPQYKKLTILDQLDETEMYTGSMAVCKDGWIYAGIGTQRKDLVAYHPEKSGKYTFIKDDERTTGYGLIFQTIDGKVYGSDDANHEEANWFSLSDGKCTRIEQPKKLKLSTQGSGFHRIKNAHLLDKKVTYSLPSKRFTINDQTYSLDYESTGADLSPVTKYNGHVIGTSNHPLRLFSFKGKFMVYPEQTIKYGGGGNICTYTQWGDALYGAAYAGGHIHKLLQQPDGRLAVDYLASVPQIYRPRASAILNDQSCIVFGGFGAYGTVGGGLAILDPITEKIDVWENHDLVQGQSVIALSPYEKDYVVAGTSVETPGGAKPITNTAAILLLDIKSKKILDRMPLKGIREIVQLSICEQGFLHIVTSCSLYIVWDLKNKKEMYRENLQQYGHIVREGMIKRKENRFVLVFSKAIIEVTDTNIKLLYPLKQEATMGGTIINIHLYYASGTALHRLPLEKDLSCIV</sequence>
<dbReference type="Proteomes" id="UP000077412">
    <property type="component" value="Chromosome"/>
</dbReference>
<dbReference type="RefSeq" id="WP_066293543.1">
    <property type="nucleotide sequence ID" value="NZ_CP016761.1"/>
</dbReference>